<dbReference type="InterPro" id="IPR015797">
    <property type="entry name" value="NUDIX_hydrolase-like_dom_sf"/>
</dbReference>
<proteinExistence type="predicted"/>
<feature type="region of interest" description="Disordered" evidence="1">
    <location>
        <begin position="331"/>
        <end position="360"/>
    </location>
</feature>
<dbReference type="PROSITE" id="PS51462">
    <property type="entry name" value="NUDIX"/>
    <property type="match status" value="1"/>
</dbReference>
<reference evidence="3" key="1">
    <citation type="submission" date="2015-09" db="EMBL/GenBank/DDBJ databases">
        <title>Scylla olivacea transcriptome.</title>
        <authorList>
            <person name="Ikhwanuddin M."/>
        </authorList>
    </citation>
    <scope>NUCLEOTIDE SEQUENCE</scope>
</reference>
<feature type="compositionally biased region" description="Pro residues" evidence="1">
    <location>
        <begin position="339"/>
        <end position="349"/>
    </location>
</feature>
<dbReference type="PANTHER" id="PTHR13622:SF8">
    <property type="entry name" value="THIAMIN PYROPHOSPHOKINASE 1"/>
    <property type="match status" value="1"/>
</dbReference>
<dbReference type="SUPFAM" id="SSF55811">
    <property type="entry name" value="Nudix"/>
    <property type="match status" value="1"/>
</dbReference>
<dbReference type="GO" id="GO:0044715">
    <property type="term" value="F:8-oxo-dGDP phosphatase activity"/>
    <property type="evidence" value="ECO:0007669"/>
    <property type="project" value="UniProtKB-ARBA"/>
</dbReference>
<dbReference type="AlphaFoldDB" id="A0A0P4WCM3"/>
<dbReference type="PANTHER" id="PTHR13622">
    <property type="entry name" value="THIAMIN PYROPHOSPHOKINASE"/>
    <property type="match status" value="1"/>
</dbReference>
<evidence type="ECO:0000313" key="3">
    <source>
        <dbReference type="EMBL" id="JAI64988.1"/>
    </source>
</evidence>
<sequence length="360" mass="39695">MIVKGNGGALEVIHGEEEDEGAYKMYSPIMKVLRECNSFFLQGLVSVQGECRPLLACGRQVGVIRPDVACYLLDYPQVFTPTPTAFLMHPQLDSYAKRSSAVDLVLRDLRAKNVLSALRGWRDERFCVWGQFGVGEPLFEIERSAVTPLGIRAYGTHITGYTHSPEDGRLRIWVQKRAFDKPTYPGMMDSMVGGGITAGMAPRQVMLKEAHEEAGIPEHLASTAVAAGCVSFFRESERGLHANTEFVYDLELPPDFVPRNVDGEVDSFEAVTVEEFLSRVMSAKYKLTSVPVALDFLIRRGFITPDTESQYPGLLELLHVPLHHLYAPHAPTPTHSCPPASPPPSPPSESPSNALMLSEV</sequence>
<organism evidence="3">
    <name type="scientific">Scylla olivacea</name>
    <name type="common">Orange mud crab</name>
    <name type="synonym">Cancer olivacea</name>
    <dbReference type="NCBI Taxonomy" id="85551"/>
    <lineage>
        <taxon>Eukaryota</taxon>
        <taxon>Metazoa</taxon>
        <taxon>Ecdysozoa</taxon>
        <taxon>Arthropoda</taxon>
        <taxon>Crustacea</taxon>
        <taxon>Multicrustacea</taxon>
        <taxon>Malacostraca</taxon>
        <taxon>Eumalacostraca</taxon>
        <taxon>Eucarida</taxon>
        <taxon>Decapoda</taxon>
        <taxon>Pleocyemata</taxon>
        <taxon>Brachyura</taxon>
        <taxon>Eubrachyura</taxon>
        <taxon>Portunoidea</taxon>
        <taxon>Portunidae</taxon>
        <taxon>Portuninae</taxon>
        <taxon>Scylla</taxon>
    </lineage>
</organism>
<dbReference type="Pfam" id="PF15916">
    <property type="entry name" value="DUF4743"/>
    <property type="match status" value="1"/>
</dbReference>
<dbReference type="EMBL" id="GDRN01063267">
    <property type="protein sequence ID" value="JAI64988.1"/>
    <property type="molecule type" value="Transcribed_RNA"/>
</dbReference>
<protein>
    <recommendedName>
        <fullName evidence="2">Nudix hydrolase domain-containing protein</fullName>
    </recommendedName>
</protein>
<dbReference type="CDD" id="cd03676">
    <property type="entry name" value="NUDIX_Tnr3_like"/>
    <property type="match status" value="1"/>
</dbReference>
<dbReference type="Gene3D" id="3.90.79.10">
    <property type="entry name" value="Nucleoside Triphosphate Pyrophosphohydrolase"/>
    <property type="match status" value="1"/>
</dbReference>
<dbReference type="InterPro" id="IPR031804">
    <property type="entry name" value="DUF4743"/>
</dbReference>
<name>A0A0P4WCM3_SCYOL</name>
<evidence type="ECO:0000259" key="2">
    <source>
        <dbReference type="PROSITE" id="PS51462"/>
    </source>
</evidence>
<accession>A0A0P4WCM3</accession>
<dbReference type="Pfam" id="PF00293">
    <property type="entry name" value="NUDIX"/>
    <property type="match status" value="1"/>
</dbReference>
<feature type="domain" description="Nudix hydrolase" evidence="2">
    <location>
        <begin position="153"/>
        <end position="293"/>
    </location>
</feature>
<dbReference type="FunFam" id="3.90.79.10:FF:000019">
    <property type="entry name" value="Thiamin pyrophosphokinase, putative"/>
    <property type="match status" value="1"/>
</dbReference>
<evidence type="ECO:0000256" key="1">
    <source>
        <dbReference type="SAM" id="MobiDB-lite"/>
    </source>
</evidence>
<dbReference type="InterPro" id="IPR000086">
    <property type="entry name" value="NUDIX_hydrolase_dom"/>
</dbReference>